<evidence type="ECO:0000313" key="1">
    <source>
        <dbReference type="EMBL" id="KAH3698339.1"/>
    </source>
</evidence>
<organism evidence="1 2">
    <name type="scientific">Dreissena polymorpha</name>
    <name type="common">Zebra mussel</name>
    <name type="synonym">Mytilus polymorpha</name>
    <dbReference type="NCBI Taxonomy" id="45954"/>
    <lineage>
        <taxon>Eukaryota</taxon>
        <taxon>Metazoa</taxon>
        <taxon>Spiralia</taxon>
        <taxon>Lophotrochozoa</taxon>
        <taxon>Mollusca</taxon>
        <taxon>Bivalvia</taxon>
        <taxon>Autobranchia</taxon>
        <taxon>Heteroconchia</taxon>
        <taxon>Euheterodonta</taxon>
        <taxon>Imparidentia</taxon>
        <taxon>Neoheterodontei</taxon>
        <taxon>Myida</taxon>
        <taxon>Dreissenoidea</taxon>
        <taxon>Dreissenidae</taxon>
        <taxon>Dreissena</taxon>
    </lineage>
</organism>
<dbReference type="Proteomes" id="UP000828390">
    <property type="component" value="Unassembled WGS sequence"/>
</dbReference>
<reference evidence="1" key="1">
    <citation type="journal article" date="2019" name="bioRxiv">
        <title>The Genome of the Zebra Mussel, Dreissena polymorpha: A Resource for Invasive Species Research.</title>
        <authorList>
            <person name="McCartney M.A."/>
            <person name="Auch B."/>
            <person name="Kono T."/>
            <person name="Mallez S."/>
            <person name="Zhang Y."/>
            <person name="Obille A."/>
            <person name="Becker A."/>
            <person name="Abrahante J.E."/>
            <person name="Garbe J."/>
            <person name="Badalamenti J.P."/>
            <person name="Herman A."/>
            <person name="Mangelson H."/>
            <person name="Liachko I."/>
            <person name="Sullivan S."/>
            <person name="Sone E.D."/>
            <person name="Koren S."/>
            <person name="Silverstein K.A.T."/>
            <person name="Beckman K.B."/>
            <person name="Gohl D.M."/>
        </authorList>
    </citation>
    <scope>NUCLEOTIDE SEQUENCE</scope>
    <source>
        <strain evidence="1">Duluth1</strain>
        <tissue evidence="1">Whole animal</tissue>
    </source>
</reference>
<sequence length="52" mass="5903">MDSNVKLMTVEYAAMFLALKKEFPRMGQRALLQKYHCNLKIVGENVTGKKAS</sequence>
<accession>A0A9D3YGU4</accession>
<dbReference type="EMBL" id="JAIWYP010000016">
    <property type="protein sequence ID" value="KAH3698339.1"/>
    <property type="molecule type" value="Genomic_DNA"/>
</dbReference>
<name>A0A9D3YGU4_DREPO</name>
<dbReference type="AlphaFoldDB" id="A0A9D3YGU4"/>
<protein>
    <submittedName>
        <fullName evidence="1">Uncharacterized protein</fullName>
    </submittedName>
</protein>
<keyword evidence="2" id="KW-1185">Reference proteome</keyword>
<gene>
    <name evidence="1" type="ORF">DPMN_085858</name>
</gene>
<comment type="caution">
    <text evidence="1">The sequence shown here is derived from an EMBL/GenBank/DDBJ whole genome shotgun (WGS) entry which is preliminary data.</text>
</comment>
<proteinExistence type="predicted"/>
<reference evidence="1" key="2">
    <citation type="submission" date="2020-11" db="EMBL/GenBank/DDBJ databases">
        <authorList>
            <person name="McCartney M.A."/>
            <person name="Auch B."/>
            <person name="Kono T."/>
            <person name="Mallez S."/>
            <person name="Becker A."/>
            <person name="Gohl D.M."/>
            <person name="Silverstein K.A.T."/>
            <person name="Koren S."/>
            <person name="Bechman K.B."/>
            <person name="Herman A."/>
            <person name="Abrahante J.E."/>
            <person name="Garbe J."/>
        </authorList>
    </citation>
    <scope>NUCLEOTIDE SEQUENCE</scope>
    <source>
        <strain evidence="1">Duluth1</strain>
        <tissue evidence="1">Whole animal</tissue>
    </source>
</reference>
<evidence type="ECO:0000313" key="2">
    <source>
        <dbReference type="Proteomes" id="UP000828390"/>
    </source>
</evidence>